<keyword evidence="4 6" id="KW-0472">Membrane</keyword>
<evidence type="ECO:0000256" key="2">
    <source>
        <dbReference type="ARBA" id="ARBA00022824"/>
    </source>
</evidence>
<evidence type="ECO:0000256" key="5">
    <source>
        <dbReference type="ARBA" id="ARBA00023329"/>
    </source>
</evidence>
<evidence type="ECO:0000313" key="7">
    <source>
        <dbReference type="EMBL" id="KAL0070860.1"/>
    </source>
</evidence>
<comment type="caution">
    <text evidence="7">The sequence shown here is derived from an EMBL/GenBank/DDBJ whole genome shotgun (WGS) entry which is preliminary data.</text>
</comment>
<evidence type="ECO:0000256" key="1">
    <source>
        <dbReference type="ARBA" id="ARBA00022692"/>
    </source>
</evidence>
<protein>
    <submittedName>
        <fullName evidence="7">Vacuolar ATPase assembly integral membrane protein vma21</fullName>
    </submittedName>
</protein>
<keyword evidence="8" id="KW-1185">Reference proteome</keyword>
<evidence type="ECO:0000313" key="8">
    <source>
        <dbReference type="Proteomes" id="UP001437256"/>
    </source>
</evidence>
<proteinExistence type="predicted"/>
<evidence type="ECO:0000256" key="6">
    <source>
        <dbReference type="SAM" id="Phobius"/>
    </source>
</evidence>
<gene>
    <name evidence="7" type="primary">VMA21</name>
    <name evidence="7" type="ORF">AAF712_002081</name>
</gene>
<dbReference type="InterPro" id="IPR019013">
    <property type="entry name" value="Vma21"/>
</dbReference>
<dbReference type="Pfam" id="PF09446">
    <property type="entry name" value="VMA21"/>
    <property type="match status" value="1"/>
</dbReference>
<sequence length="91" mass="9612">MSEQVAVANAVADAAPGGTLVKLIIFSICLGIAPLGSYYASLNYIWNGNATFAAITAVVAANVVLITYIILSLLEDKSAPVQRKTETKKQR</sequence>
<keyword evidence="2" id="KW-0256">Endoplasmic reticulum</keyword>
<feature type="transmembrane region" description="Helical" evidence="6">
    <location>
        <begin position="20"/>
        <end position="40"/>
    </location>
</feature>
<evidence type="ECO:0000256" key="3">
    <source>
        <dbReference type="ARBA" id="ARBA00022989"/>
    </source>
</evidence>
<dbReference type="EMBL" id="JBBXMP010000005">
    <property type="protein sequence ID" value="KAL0070860.1"/>
    <property type="molecule type" value="Genomic_DNA"/>
</dbReference>
<evidence type="ECO:0000256" key="4">
    <source>
        <dbReference type="ARBA" id="ARBA00023136"/>
    </source>
</evidence>
<organism evidence="7 8">
    <name type="scientific">Marasmius tenuissimus</name>
    <dbReference type="NCBI Taxonomy" id="585030"/>
    <lineage>
        <taxon>Eukaryota</taxon>
        <taxon>Fungi</taxon>
        <taxon>Dikarya</taxon>
        <taxon>Basidiomycota</taxon>
        <taxon>Agaricomycotina</taxon>
        <taxon>Agaricomycetes</taxon>
        <taxon>Agaricomycetidae</taxon>
        <taxon>Agaricales</taxon>
        <taxon>Marasmiineae</taxon>
        <taxon>Marasmiaceae</taxon>
        <taxon>Marasmius</taxon>
    </lineage>
</organism>
<keyword evidence="5" id="KW-0968">Cytoplasmic vesicle</keyword>
<keyword evidence="3 6" id="KW-1133">Transmembrane helix</keyword>
<reference evidence="7 8" key="1">
    <citation type="submission" date="2024-05" db="EMBL/GenBank/DDBJ databases">
        <title>A draft genome resource for the thread blight pathogen Marasmius tenuissimus strain MS-2.</title>
        <authorList>
            <person name="Yulfo-Soto G.E."/>
            <person name="Baruah I.K."/>
            <person name="Amoako-Attah I."/>
            <person name="Bukari Y."/>
            <person name="Meinhardt L.W."/>
            <person name="Bailey B.A."/>
            <person name="Cohen S.P."/>
        </authorList>
    </citation>
    <scope>NUCLEOTIDE SEQUENCE [LARGE SCALE GENOMIC DNA]</scope>
    <source>
        <strain evidence="7 8">MS-2</strain>
    </source>
</reference>
<accession>A0ABR3AA73</accession>
<dbReference type="Proteomes" id="UP001437256">
    <property type="component" value="Unassembled WGS sequence"/>
</dbReference>
<feature type="transmembrane region" description="Helical" evidence="6">
    <location>
        <begin position="52"/>
        <end position="74"/>
    </location>
</feature>
<name>A0ABR3AA73_9AGAR</name>
<keyword evidence="1 6" id="KW-0812">Transmembrane</keyword>